<protein>
    <submittedName>
        <fullName evidence="1">Uncharacterized protein</fullName>
    </submittedName>
</protein>
<sequence>MVGEVVVSLGVVGAGFLDTAEDVVGAGAKGGDAVAEDEGVSAAGVGGVAALAFEFGNEVRREIAVSGYAAEAGLAGFESAFGAGVDVLEGVDGGRVRYEL</sequence>
<organism evidence="1 2">
    <name type="scientific">Pelagicoccus mobilis</name>
    <dbReference type="NCBI Taxonomy" id="415221"/>
    <lineage>
        <taxon>Bacteria</taxon>
        <taxon>Pseudomonadati</taxon>
        <taxon>Verrucomicrobiota</taxon>
        <taxon>Opitutia</taxon>
        <taxon>Puniceicoccales</taxon>
        <taxon>Pelagicoccaceae</taxon>
        <taxon>Pelagicoccus</taxon>
    </lineage>
</organism>
<dbReference type="EMBL" id="JAENIL010000022">
    <property type="protein sequence ID" value="MBK1877822.1"/>
    <property type="molecule type" value="Genomic_DNA"/>
</dbReference>
<name>A0A934VQ02_9BACT</name>
<gene>
    <name evidence="1" type="ORF">JIN87_13175</name>
</gene>
<accession>A0A934VQ02</accession>
<evidence type="ECO:0000313" key="1">
    <source>
        <dbReference type="EMBL" id="MBK1877822.1"/>
    </source>
</evidence>
<proteinExistence type="predicted"/>
<dbReference type="AlphaFoldDB" id="A0A934VQ02"/>
<keyword evidence="2" id="KW-1185">Reference proteome</keyword>
<evidence type="ECO:0000313" key="2">
    <source>
        <dbReference type="Proteomes" id="UP000617628"/>
    </source>
</evidence>
<dbReference type="Proteomes" id="UP000617628">
    <property type="component" value="Unassembled WGS sequence"/>
</dbReference>
<comment type="caution">
    <text evidence="1">The sequence shown here is derived from an EMBL/GenBank/DDBJ whole genome shotgun (WGS) entry which is preliminary data.</text>
</comment>
<reference evidence="1" key="1">
    <citation type="submission" date="2021-01" db="EMBL/GenBank/DDBJ databases">
        <title>Modified the classification status of verrucomicrobia.</title>
        <authorList>
            <person name="Feng X."/>
        </authorList>
    </citation>
    <scope>NUCLEOTIDE SEQUENCE</scope>
    <source>
        <strain evidence="1">KCTC 13126</strain>
    </source>
</reference>